<dbReference type="EMBL" id="MU150245">
    <property type="protein sequence ID" value="KAF9465710.1"/>
    <property type="molecule type" value="Genomic_DNA"/>
</dbReference>
<proteinExistence type="predicted"/>
<gene>
    <name evidence="1" type="ORF">BDZ94DRAFT_298439</name>
</gene>
<keyword evidence="2" id="KW-1185">Reference proteome</keyword>
<evidence type="ECO:0000313" key="1">
    <source>
        <dbReference type="EMBL" id="KAF9465710.1"/>
    </source>
</evidence>
<protein>
    <submittedName>
        <fullName evidence="1">Uncharacterized protein</fullName>
    </submittedName>
</protein>
<comment type="caution">
    <text evidence="1">The sequence shown here is derived from an EMBL/GenBank/DDBJ whole genome shotgun (WGS) entry which is preliminary data.</text>
</comment>
<organism evidence="1 2">
    <name type="scientific">Collybia nuda</name>
    <dbReference type="NCBI Taxonomy" id="64659"/>
    <lineage>
        <taxon>Eukaryota</taxon>
        <taxon>Fungi</taxon>
        <taxon>Dikarya</taxon>
        <taxon>Basidiomycota</taxon>
        <taxon>Agaricomycotina</taxon>
        <taxon>Agaricomycetes</taxon>
        <taxon>Agaricomycetidae</taxon>
        <taxon>Agaricales</taxon>
        <taxon>Tricholomatineae</taxon>
        <taxon>Clitocybaceae</taxon>
        <taxon>Collybia</taxon>
    </lineage>
</organism>
<evidence type="ECO:0000313" key="2">
    <source>
        <dbReference type="Proteomes" id="UP000807353"/>
    </source>
</evidence>
<reference evidence="1" key="1">
    <citation type="submission" date="2020-11" db="EMBL/GenBank/DDBJ databases">
        <authorList>
            <consortium name="DOE Joint Genome Institute"/>
            <person name="Ahrendt S."/>
            <person name="Riley R."/>
            <person name="Andreopoulos W."/>
            <person name="Labutti K."/>
            <person name="Pangilinan J."/>
            <person name="Ruiz-Duenas F.J."/>
            <person name="Barrasa J.M."/>
            <person name="Sanchez-Garcia M."/>
            <person name="Camarero S."/>
            <person name="Miyauchi S."/>
            <person name="Serrano A."/>
            <person name="Linde D."/>
            <person name="Babiker R."/>
            <person name="Drula E."/>
            <person name="Ayuso-Fernandez I."/>
            <person name="Pacheco R."/>
            <person name="Padilla G."/>
            <person name="Ferreira P."/>
            <person name="Barriuso J."/>
            <person name="Kellner H."/>
            <person name="Castanera R."/>
            <person name="Alfaro M."/>
            <person name="Ramirez L."/>
            <person name="Pisabarro A.G."/>
            <person name="Kuo A."/>
            <person name="Tritt A."/>
            <person name="Lipzen A."/>
            <person name="He G."/>
            <person name="Yan M."/>
            <person name="Ng V."/>
            <person name="Cullen D."/>
            <person name="Martin F."/>
            <person name="Rosso M.-N."/>
            <person name="Henrissat B."/>
            <person name="Hibbett D."/>
            <person name="Martinez A.T."/>
            <person name="Grigoriev I.V."/>
        </authorList>
    </citation>
    <scope>NUCLEOTIDE SEQUENCE</scope>
    <source>
        <strain evidence="1">CBS 247.69</strain>
    </source>
</reference>
<dbReference type="Proteomes" id="UP000807353">
    <property type="component" value="Unassembled WGS sequence"/>
</dbReference>
<name>A0A9P5YDJ6_9AGAR</name>
<dbReference type="OrthoDB" id="3066495at2759"/>
<accession>A0A9P5YDJ6</accession>
<dbReference type="AlphaFoldDB" id="A0A9P5YDJ6"/>
<sequence length="219" mass="24327">MALIQLKDESMPSSLVIRGITTIGHRQNRGPGVLLHQLYSTIGEQVGKKTDELAQRLGFGPEAVTRRIQEAFGVQEQRLLKLVELHSSSRVARLTLPVTKYCAKLTEYTLRSEAPETRLQAVNCIILLVSLYPGLRQSFIVGKIVQRAGESNEAILKLWEGDEPYSADWEYKRSLAAAFLCEDEIGTLVEATQPEFLGLVDREGSGSVIEKLVSIIDCE</sequence>